<gene>
    <name evidence="1" type="ORF">HZH68_016146</name>
</gene>
<organism evidence="1 2">
    <name type="scientific">Vespula germanica</name>
    <name type="common">German yellow jacket</name>
    <name type="synonym">Paravespula germanica</name>
    <dbReference type="NCBI Taxonomy" id="30212"/>
    <lineage>
        <taxon>Eukaryota</taxon>
        <taxon>Metazoa</taxon>
        <taxon>Ecdysozoa</taxon>
        <taxon>Arthropoda</taxon>
        <taxon>Hexapoda</taxon>
        <taxon>Insecta</taxon>
        <taxon>Pterygota</taxon>
        <taxon>Neoptera</taxon>
        <taxon>Endopterygota</taxon>
        <taxon>Hymenoptera</taxon>
        <taxon>Apocrita</taxon>
        <taxon>Aculeata</taxon>
        <taxon>Vespoidea</taxon>
        <taxon>Vespidae</taxon>
        <taxon>Vespinae</taxon>
        <taxon>Vespula</taxon>
    </lineage>
</organism>
<comment type="caution">
    <text evidence="1">The sequence shown here is derived from an EMBL/GenBank/DDBJ whole genome shotgun (WGS) entry which is preliminary data.</text>
</comment>
<protein>
    <submittedName>
        <fullName evidence="1">Uncharacterized protein</fullName>
    </submittedName>
</protein>
<name>A0A834J938_VESGE</name>
<accession>A0A834J938</accession>
<proteinExistence type="predicted"/>
<dbReference type="Proteomes" id="UP000617340">
    <property type="component" value="Unassembled WGS sequence"/>
</dbReference>
<reference evidence="1" key="1">
    <citation type="journal article" date="2020" name="G3 (Bethesda)">
        <title>High-Quality Assemblies for Three Invasive Social Wasps from the &lt;i&gt;Vespula&lt;/i&gt; Genus.</title>
        <authorList>
            <person name="Harrop T.W.R."/>
            <person name="Guhlin J."/>
            <person name="McLaughlin G.M."/>
            <person name="Permina E."/>
            <person name="Stockwell P."/>
            <person name="Gilligan J."/>
            <person name="Le Lec M.F."/>
            <person name="Gruber M.A.M."/>
            <person name="Quinn O."/>
            <person name="Lovegrove M."/>
            <person name="Duncan E.J."/>
            <person name="Remnant E.J."/>
            <person name="Van Eeckhoven J."/>
            <person name="Graham B."/>
            <person name="Knapp R.A."/>
            <person name="Langford K.W."/>
            <person name="Kronenberg Z."/>
            <person name="Press M.O."/>
            <person name="Eacker S.M."/>
            <person name="Wilson-Rankin E.E."/>
            <person name="Purcell J."/>
            <person name="Lester P.J."/>
            <person name="Dearden P.K."/>
        </authorList>
    </citation>
    <scope>NUCLEOTIDE SEQUENCE</scope>
    <source>
        <strain evidence="1">Linc-1</strain>
    </source>
</reference>
<dbReference type="AlphaFoldDB" id="A0A834J938"/>
<sequence>MNLVQRNIDNFKNPLVESNRALDARMNSGRNENSINSIGNSVVGLDYPVNSDNYDGTKHFREFLVHFGFVANANYWNESAKTMTQLKMRFGENFNIQRNHMEFSNRKQKTGENLTTLAADLNELSRFAYQKYTADTRNTIACTQFINAVKNPLLPQTLQLKRLKSLKKTVTRAIEIQQ</sequence>
<evidence type="ECO:0000313" key="2">
    <source>
        <dbReference type="Proteomes" id="UP000617340"/>
    </source>
</evidence>
<evidence type="ECO:0000313" key="1">
    <source>
        <dbReference type="EMBL" id="KAF7381271.1"/>
    </source>
</evidence>
<keyword evidence="2" id="KW-1185">Reference proteome</keyword>
<dbReference type="EMBL" id="JACSDZ010000022">
    <property type="protein sequence ID" value="KAF7381271.1"/>
    <property type="molecule type" value="Genomic_DNA"/>
</dbReference>